<keyword evidence="2" id="KW-0479">Metal-binding</keyword>
<dbReference type="CDD" id="cd21109">
    <property type="entry name" value="SPASM"/>
    <property type="match status" value="1"/>
</dbReference>
<comment type="caution">
    <text evidence="6">The sequence shown here is derived from an EMBL/GenBank/DDBJ whole genome shotgun (WGS) entry which is preliminary data.</text>
</comment>
<name>A0A2H9T1C5_9BACT</name>
<dbReference type="GO" id="GO:0051536">
    <property type="term" value="F:iron-sulfur cluster binding"/>
    <property type="evidence" value="ECO:0007669"/>
    <property type="project" value="UniProtKB-KW"/>
</dbReference>
<dbReference type="PANTHER" id="PTHR11228:SF7">
    <property type="entry name" value="PQQA PEPTIDE CYCLASE"/>
    <property type="match status" value="1"/>
</dbReference>
<evidence type="ECO:0000259" key="5">
    <source>
        <dbReference type="PROSITE" id="PS51918"/>
    </source>
</evidence>
<dbReference type="Gene3D" id="3.20.20.70">
    <property type="entry name" value="Aldolase class I"/>
    <property type="match status" value="1"/>
</dbReference>
<dbReference type="GO" id="GO:0003824">
    <property type="term" value="F:catalytic activity"/>
    <property type="evidence" value="ECO:0007669"/>
    <property type="project" value="InterPro"/>
</dbReference>
<dbReference type="InterPro" id="IPR050377">
    <property type="entry name" value="Radical_SAM_PqqE_MftC-like"/>
</dbReference>
<keyword evidence="1" id="KW-0949">S-adenosyl-L-methionine</keyword>
<evidence type="ECO:0000313" key="7">
    <source>
        <dbReference type="Proteomes" id="UP000236946"/>
    </source>
</evidence>
<protein>
    <recommendedName>
        <fullName evidence="5">Radical SAM core domain-containing protein</fullName>
    </recommendedName>
</protein>
<dbReference type="SMART" id="SM00729">
    <property type="entry name" value="Elp3"/>
    <property type="match status" value="1"/>
</dbReference>
<dbReference type="InterPro" id="IPR013785">
    <property type="entry name" value="Aldolase_TIM"/>
</dbReference>
<evidence type="ECO:0000256" key="3">
    <source>
        <dbReference type="ARBA" id="ARBA00023004"/>
    </source>
</evidence>
<sequence length="460" mass="53091">MKDEYVFLRSNWTIRGSPEKCVLFDFRGGIFEERFVLSNRAYKVLRLAGGQHTCAQMKRIIGFDPTPYVRYLMKLGVVELSDSPRETPRQFKNPYKGKNFLGRIMLHITGRCNQNCKHCYLASRKWDELSFAEIAELVRQAADMNVASFSITGGEPFVREDLVDILQELNRNEMKVEGLFTNGTILPNGFLDKARGIQDFPFFVSINGPSTEGHDQFGGEGAVFEKTLETIKRLTEQGIKVFANTSLNVFFTDEQQIERLYKLIKELRIYRWRISGPFLEGNWKANFQQFGISTETELQIMLKLLEIWLEDGRPFELELGHVFRYIDGRCIQRVYKKGDYVCDYFRDRIVIMPNGEVSACSLLITPPYIIGNIREQSLREIWESKKMRYYKNLRIADVMNDKCRLCAKLSECGIGCRANAVLTSGRYEDIDPEICGICTHPLSARFTEILQNSGIPIVRE</sequence>
<evidence type="ECO:0000313" key="6">
    <source>
        <dbReference type="EMBL" id="PJE69546.1"/>
    </source>
</evidence>
<dbReference type="CDD" id="cd01335">
    <property type="entry name" value="Radical_SAM"/>
    <property type="match status" value="1"/>
</dbReference>
<dbReference type="Pfam" id="PF04055">
    <property type="entry name" value="Radical_SAM"/>
    <property type="match status" value="1"/>
</dbReference>
<dbReference type="InterPro" id="IPR006638">
    <property type="entry name" value="Elp3/MiaA/NifB-like_rSAM"/>
</dbReference>
<organism evidence="6 7">
    <name type="scientific">Candidatus Staskawiczbacteria bacterium CG10_big_fil_rev_8_21_14_0_10_38_10</name>
    <dbReference type="NCBI Taxonomy" id="1974891"/>
    <lineage>
        <taxon>Bacteria</taxon>
        <taxon>Candidatus Staskawicziibacteriota</taxon>
    </lineage>
</organism>
<gene>
    <name evidence="6" type="ORF">COU98_01465</name>
</gene>
<dbReference type="SFLD" id="SFLDG01386">
    <property type="entry name" value="main_SPASM_domain-containing"/>
    <property type="match status" value="1"/>
</dbReference>
<dbReference type="SFLD" id="SFLDS00029">
    <property type="entry name" value="Radical_SAM"/>
    <property type="match status" value="1"/>
</dbReference>
<dbReference type="InterPro" id="IPR023885">
    <property type="entry name" value="4Fe4S-binding_SPASM_dom"/>
</dbReference>
<dbReference type="PROSITE" id="PS51918">
    <property type="entry name" value="RADICAL_SAM"/>
    <property type="match status" value="1"/>
</dbReference>
<dbReference type="SUPFAM" id="SSF102114">
    <property type="entry name" value="Radical SAM enzymes"/>
    <property type="match status" value="1"/>
</dbReference>
<keyword evidence="3" id="KW-0408">Iron</keyword>
<dbReference type="PANTHER" id="PTHR11228">
    <property type="entry name" value="RADICAL SAM DOMAIN PROTEIN"/>
    <property type="match status" value="1"/>
</dbReference>
<dbReference type="NCBIfam" id="TIGR04085">
    <property type="entry name" value="rSAM_more_4Fe4S"/>
    <property type="match status" value="1"/>
</dbReference>
<dbReference type="InterPro" id="IPR058240">
    <property type="entry name" value="rSAM_sf"/>
</dbReference>
<dbReference type="SFLD" id="SFLDG01067">
    <property type="entry name" value="SPASM/twitch_domain_containing"/>
    <property type="match status" value="1"/>
</dbReference>
<dbReference type="GO" id="GO:0046872">
    <property type="term" value="F:metal ion binding"/>
    <property type="evidence" value="ECO:0007669"/>
    <property type="project" value="UniProtKB-KW"/>
</dbReference>
<dbReference type="AlphaFoldDB" id="A0A2H9T1C5"/>
<dbReference type="Proteomes" id="UP000236946">
    <property type="component" value="Unassembled WGS sequence"/>
</dbReference>
<evidence type="ECO:0000256" key="4">
    <source>
        <dbReference type="ARBA" id="ARBA00023014"/>
    </source>
</evidence>
<evidence type="ECO:0000256" key="2">
    <source>
        <dbReference type="ARBA" id="ARBA00022723"/>
    </source>
</evidence>
<dbReference type="InterPro" id="IPR007197">
    <property type="entry name" value="rSAM"/>
</dbReference>
<dbReference type="EMBL" id="PFEN01000025">
    <property type="protein sequence ID" value="PJE69546.1"/>
    <property type="molecule type" value="Genomic_DNA"/>
</dbReference>
<proteinExistence type="predicted"/>
<evidence type="ECO:0000256" key="1">
    <source>
        <dbReference type="ARBA" id="ARBA00022691"/>
    </source>
</evidence>
<accession>A0A2H9T1C5</accession>
<keyword evidence="4" id="KW-0411">Iron-sulfur</keyword>
<dbReference type="Pfam" id="PF13186">
    <property type="entry name" value="SPASM"/>
    <property type="match status" value="1"/>
</dbReference>
<feature type="domain" description="Radical SAM core" evidence="5">
    <location>
        <begin position="94"/>
        <end position="329"/>
    </location>
</feature>
<reference evidence="7" key="1">
    <citation type="submission" date="2017-09" db="EMBL/GenBank/DDBJ databases">
        <title>Depth-based differentiation of microbial function through sediment-hosted aquifers and enrichment of novel symbionts in the deep terrestrial subsurface.</title>
        <authorList>
            <person name="Probst A.J."/>
            <person name="Ladd B."/>
            <person name="Jarett J.K."/>
            <person name="Geller-Mcgrath D.E."/>
            <person name="Sieber C.M.K."/>
            <person name="Emerson J.B."/>
            <person name="Anantharaman K."/>
            <person name="Thomas B.C."/>
            <person name="Malmstrom R."/>
            <person name="Stieglmeier M."/>
            <person name="Klingl A."/>
            <person name="Woyke T."/>
            <person name="Ryan C.M."/>
            <person name="Banfield J.F."/>
        </authorList>
    </citation>
    <scope>NUCLEOTIDE SEQUENCE [LARGE SCALE GENOMIC DNA]</scope>
</reference>